<protein>
    <submittedName>
        <fullName evidence="1">DUF4403 family protein</fullName>
    </submittedName>
</protein>
<dbReference type="EMBL" id="CP029149">
    <property type="protein sequence ID" value="QHN64761.1"/>
    <property type="molecule type" value="Genomic_DNA"/>
</dbReference>
<organism evidence="1 2">
    <name type="scientific">Bergeyella cardium</name>
    <dbReference type="NCBI Taxonomy" id="1585976"/>
    <lineage>
        <taxon>Bacteria</taxon>
        <taxon>Pseudomonadati</taxon>
        <taxon>Bacteroidota</taxon>
        <taxon>Flavobacteriia</taxon>
        <taxon>Flavobacteriales</taxon>
        <taxon>Weeksellaceae</taxon>
        <taxon>Bergeyella</taxon>
    </lineage>
</organism>
<gene>
    <name evidence="1" type="ORF">DBX24_02065</name>
</gene>
<dbReference type="OrthoDB" id="617059at2"/>
<accession>A0A6P1QVB9</accession>
<dbReference type="Proteomes" id="UP000464318">
    <property type="component" value="Chromosome"/>
</dbReference>
<dbReference type="InterPro" id="IPR025515">
    <property type="entry name" value="DUF4403"/>
</dbReference>
<name>A0A6P1QVB9_9FLAO</name>
<dbReference type="KEGG" id="bcad:DBX24_02065"/>
<dbReference type="Pfam" id="PF14356">
    <property type="entry name" value="DUF4403"/>
    <property type="match status" value="1"/>
</dbReference>
<evidence type="ECO:0000313" key="2">
    <source>
        <dbReference type="Proteomes" id="UP000464318"/>
    </source>
</evidence>
<evidence type="ECO:0000313" key="1">
    <source>
        <dbReference type="EMBL" id="QHN64761.1"/>
    </source>
</evidence>
<reference evidence="1 2" key="1">
    <citation type="submission" date="2018-04" db="EMBL/GenBank/DDBJ databases">
        <title>Characteristic and Complete Genome Sequencing of A Novel Member of Infective Endocarditis Causative Bacteria: Bergeyella cardium QL-PH.</title>
        <authorList>
            <person name="Pan H."/>
            <person name="Sun E."/>
            <person name="Zhang Y."/>
        </authorList>
    </citation>
    <scope>NUCLEOTIDE SEQUENCE [LARGE SCALE GENOMIC DNA]</scope>
    <source>
        <strain evidence="1 2">HPQL</strain>
    </source>
</reference>
<keyword evidence="2" id="KW-1185">Reference proteome</keyword>
<dbReference type="AlphaFoldDB" id="A0A6P1QVB9"/>
<dbReference type="RefSeq" id="WP_160223818.1">
    <property type="nucleotide sequence ID" value="NZ_CP029149.1"/>
</dbReference>
<sequence>MNHKLILILWIMSFGKLFSQEINYNFPKLKSSISMPVRVPLSELTNIANSSVTGLIFSDDSRVDNNNDQLRIKVWKTNPIKITSGAKQNFLIEVPIKIWIEKGIGTLGVYTYQETTFETVMHFNTSINFNPNWTISTQTTSKGFKWVSKPILDYGQVKIPITPLVESKLRTEQQKFCATMDKELSSKLNFQEMVVSAWNIFSEPFLISEEFQTWLKISPTKISVTPLVFYKDALDFSIGVEIFSETLTGAKPKASALRTAAPAFSKAEVLPTNFLLQTTASIPYSEASKMAMEMFSGKEFDFRDSEHKIQIKDIKVYGKEGQVVLEATTEGAINGVSIITGTPVYDSQKKKIVLRDTKFKLRTQNILHKAASLLFKNKITRMIEEDYGIPTAELENYSRKSTEQAFNKDYYKGVKLSGRVTSLAPQKILVGVHGLTTIIDMQASVRLLLAGN</sequence>
<proteinExistence type="predicted"/>